<evidence type="ECO:0000313" key="2">
    <source>
        <dbReference type="Proteomes" id="UP000825935"/>
    </source>
</evidence>
<proteinExistence type="predicted"/>
<protein>
    <submittedName>
        <fullName evidence="1">Uncharacterized protein</fullName>
    </submittedName>
</protein>
<evidence type="ECO:0000313" key="1">
    <source>
        <dbReference type="EMBL" id="KAH7421168.1"/>
    </source>
</evidence>
<dbReference type="EMBL" id="CM035418">
    <property type="protein sequence ID" value="KAH7421168.1"/>
    <property type="molecule type" value="Genomic_DNA"/>
</dbReference>
<keyword evidence="2" id="KW-1185">Reference proteome</keyword>
<dbReference type="Proteomes" id="UP000825935">
    <property type="component" value="Chromosome 13"/>
</dbReference>
<name>A0A8T2TFB5_CERRI</name>
<gene>
    <name evidence="1" type="ORF">KP509_13G043700</name>
</gene>
<dbReference type="AlphaFoldDB" id="A0A8T2TFB5"/>
<comment type="caution">
    <text evidence="1">The sequence shown here is derived from an EMBL/GenBank/DDBJ whole genome shotgun (WGS) entry which is preliminary data.</text>
</comment>
<accession>A0A8T2TFB5</accession>
<reference evidence="1" key="1">
    <citation type="submission" date="2021-08" db="EMBL/GenBank/DDBJ databases">
        <title>WGS assembly of Ceratopteris richardii.</title>
        <authorList>
            <person name="Marchant D.B."/>
            <person name="Chen G."/>
            <person name="Jenkins J."/>
            <person name="Shu S."/>
            <person name="Leebens-Mack J."/>
            <person name="Grimwood J."/>
            <person name="Schmutz J."/>
            <person name="Soltis P."/>
            <person name="Soltis D."/>
            <person name="Chen Z.-H."/>
        </authorList>
    </citation>
    <scope>NUCLEOTIDE SEQUENCE</scope>
    <source>
        <strain evidence="1">Whitten #5841</strain>
        <tissue evidence="1">Leaf</tissue>
    </source>
</reference>
<sequence>MRKKPGQEWDYVNKMKALTKGQHRCKCNFCGHVWDGGANRIRANILGLKGYGVGRCDNARQEAKDICRKLQAKGSNECEDASYAYMQSNEDSILYGSNRCYTDTHESACQMNASKRKKESSGALQKAWESQARLEADKALRRFFFAEDIPFWKVRNPYLVCDFHWKGWPFIQSSFI</sequence>
<organism evidence="1 2">
    <name type="scientific">Ceratopteris richardii</name>
    <name type="common">Triangle waterfern</name>
    <dbReference type="NCBI Taxonomy" id="49495"/>
    <lineage>
        <taxon>Eukaryota</taxon>
        <taxon>Viridiplantae</taxon>
        <taxon>Streptophyta</taxon>
        <taxon>Embryophyta</taxon>
        <taxon>Tracheophyta</taxon>
        <taxon>Polypodiopsida</taxon>
        <taxon>Polypodiidae</taxon>
        <taxon>Polypodiales</taxon>
        <taxon>Pteridineae</taxon>
        <taxon>Pteridaceae</taxon>
        <taxon>Parkerioideae</taxon>
        <taxon>Ceratopteris</taxon>
    </lineage>
</organism>